<dbReference type="Gene3D" id="3.30.1360.40">
    <property type="match status" value="1"/>
</dbReference>
<reference evidence="6" key="1">
    <citation type="submission" date="2017-05" db="EMBL/GenBank/DDBJ databases">
        <title>Complete and WGS of Bordetella genogroups.</title>
        <authorList>
            <person name="Spilker T."/>
            <person name="Lipuma J."/>
        </authorList>
    </citation>
    <scope>NUCLEOTIDE SEQUENCE [LARGE SCALE GENOMIC DNA]</scope>
    <source>
        <strain evidence="6">AU16122</strain>
    </source>
</reference>
<dbReference type="InterPro" id="IPR003833">
    <property type="entry name" value="CT_C_D"/>
</dbReference>
<comment type="caution">
    <text evidence="5">The sequence shown here is derived from an EMBL/GenBank/DDBJ whole genome shotgun (WGS) entry which is preliminary data.</text>
</comment>
<evidence type="ECO:0000259" key="4">
    <source>
        <dbReference type="SMART" id="SM00796"/>
    </source>
</evidence>
<dbReference type="GO" id="GO:0016787">
    <property type="term" value="F:hydrolase activity"/>
    <property type="evidence" value="ECO:0007669"/>
    <property type="project" value="UniProtKB-KW"/>
</dbReference>
<feature type="domain" description="Carboxyltransferase" evidence="4">
    <location>
        <begin position="13"/>
        <end position="222"/>
    </location>
</feature>
<dbReference type="SUPFAM" id="SSF160467">
    <property type="entry name" value="PH0987 N-terminal domain-like"/>
    <property type="match status" value="1"/>
</dbReference>
<dbReference type="SUPFAM" id="SSF50891">
    <property type="entry name" value="Cyclophilin-like"/>
    <property type="match status" value="1"/>
</dbReference>
<dbReference type="Pfam" id="PF02682">
    <property type="entry name" value="CT_C_D"/>
    <property type="match status" value="1"/>
</dbReference>
<gene>
    <name evidence="5" type="ORF">CAL29_20220</name>
</gene>
<dbReference type="InterPro" id="IPR010016">
    <property type="entry name" value="PxpB"/>
</dbReference>
<accession>A0A261RZ37</accession>
<evidence type="ECO:0000256" key="2">
    <source>
        <dbReference type="ARBA" id="ARBA00022801"/>
    </source>
</evidence>
<evidence type="ECO:0000256" key="1">
    <source>
        <dbReference type="ARBA" id="ARBA00022741"/>
    </source>
</evidence>
<dbReference type="NCBIfam" id="TIGR00370">
    <property type="entry name" value="5-oxoprolinase subunit PxpB"/>
    <property type="match status" value="1"/>
</dbReference>
<dbReference type="GO" id="GO:0005524">
    <property type="term" value="F:ATP binding"/>
    <property type="evidence" value="ECO:0007669"/>
    <property type="project" value="UniProtKB-KW"/>
</dbReference>
<protein>
    <recommendedName>
        <fullName evidence="4">Carboxyltransferase domain-containing protein</fullName>
    </recommendedName>
</protein>
<dbReference type="AlphaFoldDB" id="A0A261RZ37"/>
<evidence type="ECO:0000313" key="5">
    <source>
        <dbReference type="EMBL" id="OZI30364.1"/>
    </source>
</evidence>
<dbReference type="SMART" id="SM00796">
    <property type="entry name" value="AHS1"/>
    <property type="match status" value="1"/>
</dbReference>
<name>A0A261RZ37_9BORD</name>
<dbReference type="Gene3D" id="2.40.100.10">
    <property type="entry name" value="Cyclophilin-like"/>
    <property type="match status" value="1"/>
</dbReference>
<keyword evidence="3" id="KW-0067">ATP-binding</keyword>
<organism evidence="5 6">
    <name type="scientific">Bordetella genomosp. 10</name>
    <dbReference type="NCBI Taxonomy" id="1416804"/>
    <lineage>
        <taxon>Bacteria</taxon>
        <taxon>Pseudomonadati</taxon>
        <taxon>Pseudomonadota</taxon>
        <taxon>Betaproteobacteria</taxon>
        <taxon>Burkholderiales</taxon>
        <taxon>Alcaligenaceae</taxon>
        <taxon>Bordetella</taxon>
    </lineage>
</organism>
<keyword evidence="2" id="KW-0378">Hydrolase</keyword>
<evidence type="ECO:0000256" key="3">
    <source>
        <dbReference type="ARBA" id="ARBA00022840"/>
    </source>
</evidence>
<dbReference type="InterPro" id="IPR029000">
    <property type="entry name" value="Cyclophilin-like_dom_sf"/>
</dbReference>
<proteinExistence type="predicted"/>
<evidence type="ECO:0000313" key="6">
    <source>
        <dbReference type="Proteomes" id="UP000216020"/>
    </source>
</evidence>
<dbReference type="RefSeq" id="WP_094854792.1">
    <property type="nucleotide sequence ID" value="NZ_NEVM01000005.1"/>
</dbReference>
<dbReference type="PANTHER" id="PTHR34698:SF2">
    <property type="entry name" value="5-OXOPROLINASE SUBUNIT B"/>
    <property type="match status" value="1"/>
</dbReference>
<dbReference type="OrthoDB" id="9778567at2"/>
<keyword evidence="6" id="KW-1185">Reference proteome</keyword>
<dbReference type="PANTHER" id="PTHR34698">
    <property type="entry name" value="5-OXOPROLINASE SUBUNIT B"/>
    <property type="match status" value="1"/>
</dbReference>
<dbReference type="EMBL" id="NEVM01000005">
    <property type="protein sequence ID" value="OZI30364.1"/>
    <property type="molecule type" value="Genomic_DNA"/>
</dbReference>
<dbReference type="Proteomes" id="UP000216020">
    <property type="component" value="Unassembled WGS sequence"/>
</dbReference>
<sequence length="246" mass="26816">MNSSADASASSSWRIEPVGDRCLLVAFGDRVDAEVNRTVLSFSAWLLDHPLPGVVDVVPSFTTVALHYQPEAYAQDGSAVAPYAQLAQRVREVLTKGIPPVELGGRTVEIPCCYGGEHGPDLEDVARRCGLSTDEVIRLHGESPFVVYTFYFAPGNPFAGGLDPRLSVPRRQTPRTQVPAGAVAIANNLTTVYQLAMPGGWNLIGRTPLSMFNIKQDPPVRLQLGDRLRFVPITPAQFDRLYEARS</sequence>
<keyword evidence="1" id="KW-0547">Nucleotide-binding</keyword>